<dbReference type="NCBIfam" id="TIGR01352">
    <property type="entry name" value="tonB_Cterm"/>
    <property type="match status" value="1"/>
</dbReference>
<evidence type="ECO:0000256" key="2">
    <source>
        <dbReference type="ARBA" id="ARBA00022692"/>
    </source>
</evidence>
<evidence type="ECO:0000256" key="5">
    <source>
        <dbReference type="SAM" id="MobiDB-lite"/>
    </source>
</evidence>
<dbReference type="EMBL" id="CP014674">
    <property type="protein sequence ID" value="AOX16807.1"/>
    <property type="molecule type" value="Genomic_DNA"/>
</dbReference>
<dbReference type="Pfam" id="PF03544">
    <property type="entry name" value="TonB_C"/>
    <property type="match status" value="1"/>
</dbReference>
<evidence type="ECO:0000313" key="8">
    <source>
        <dbReference type="Proteomes" id="UP000179145"/>
    </source>
</evidence>
<protein>
    <recommendedName>
        <fullName evidence="6">TonB C-terminal domain-containing protein</fullName>
    </recommendedName>
</protein>
<keyword evidence="4" id="KW-0472">Membrane</keyword>
<gene>
    <name evidence="7" type="ORF">A0U89_06320</name>
</gene>
<dbReference type="InterPro" id="IPR006260">
    <property type="entry name" value="TonB/TolA_C"/>
</dbReference>
<evidence type="ECO:0000256" key="4">
    <source>
        <dbReference type="ARBA" id="ARBA00023136"/>
    </source>
</evidence>
<dbReference type="SUPFAM" id="SSF74653">
    <property type="entry name" value="TolA/TonB C-terminal domain"/>
    <property type="match status" value="1"/>
</dbReference>
<dbReference type="PROSITE" id="PS52015">
    <property type="entry name" value="TONB_CTD"/>
    <property type="match status" value="1"/>
</dbReference>
<evidence type="ECO:0000256" key="1">
    <source>
        <dbReference type="ARBA" id="ARBA00004167"/>
    </source>
</evidence>
<name>A0A1D8UTJ2_9PROT</name>
<dbReference type="KEGG" id="kba:A0U89_06320"/>
<comment type="subcellular location">
    <subcellularLocation>
        <location evidence="1">Membrane</location>
        <topology evidence="1">Single-pass membrane protein</topology>
    </subcellularLocation>
</comment>
<dbReference type="GO" id="GO:0055085">
    <property type="term" value="P:transmembrane transport"/>
    <property type="evidence" value="ECO:0007669"/>
    <property type="project" value="InterPro"/>
</dbReference>
<accession>A0A1D8UTJ2</accession>
<dbReference type="AlphaFoldDB" id="A0A1D8UTJ2"/>
<reference evidence="7 8" key="1">
    <citation type="journal article" date="2016" name="Microb. Cell Fact.">
        <title>Dissection of exopolysaccharide biosynthesis in Kozakia baliensis.</title>
        <authorList>
            <person name="Brandt J.U."/>
            <person name="Jakob F."/>
            <person name="Behr J."/>
            <person name="Geissler A.J."/>
            <person name="Vogel R.F."/>
        </authorList>
    </citation>
    <scope>NUCLEOTIDE SEQUENCE [LARGE SCALE GENOMIC DNA]</scope>
    <source>
        <strain evidence="7 8">DSM 14400</strain>
    </source>
</reference>
<feature type="domain" description="TonB C-terminal" evidence="6">
    <location>
        <begin position="12"/>
        <end position="99"/>
    </location>
</feature>
<feature type="region of interest" description="Disordered" evidence="5">
    <location>
        <begin position="1"/>
        <end position="27"/>
    </location>
</feature>
<keyword evidence="2" id="KW-0812">Transmembrane</keyword>
<dbReference type="STRING" id="153496.A0U89_06320"/>
<dbReference type="InterPro" id="IPR037682">
    <property type="entry name" value="TonB_C"/>
</dbReference>
<dbReference type="Proteomes" id="UP000179145">
    <property type="component" value="Chromosome"/>
</dbReference>
<dbReference type="Gene3D" id="3.30.1150.10">
    <property type="match status" value="1"/>
</dbReference>
<keyword evidence="3" id="KW-1133">Transmembrane helix</keyword>
<evidence type="ECO:0000313" key="7">
    <source>
        <dbReference type="EMBL" id="AOX16807.1"/>
    </source>
</evidence>
<evidence type="ECO:0000259" key="6">
    <source>
        <dbReference type="PROSITE" id="PS52015"/>
    </source>
</evidence>
<sequence length="99" mass="10300">MAPRIAAPPAPPEKQEKPGCTAPTPTYPASARVMHEQGIAVLALTLAPGGRIQSSSIARSSGYDDLDDAALSIAGHLSCQNTGSEPAQLSLPVNFRLHR</sequence>
<feature type="compositionally biased region" description="Pro residues" evidence="5">
    <location>
        <begin position="1"/>
        <end position="12"/>
    </location>
</feature>
<dbReference type="GO" id="GO:0016020">
    <property type="term" value="C:membrane"/>
    <property type="evidence" value="ECO:0007669"/>
    <property type="project" value="UniProtKB-SubCell"/>
</dbReference>
<dbReference type="OrthoDB" id="7284512at2"/>
<evidence type="ECO:0000256" key="3">
    <source>
        <dbReference type="ARBA" id="ARBA00022989"/>
    </source>
</evidence>
<keyword evidence="8" id="KW-1185">Reference proteome</keyword>
<proteinExistence type="predicted"/>
<organism evidence="7 8">
    <name type="scientific">Kozakia baliensis</name>
    <dbReference type="NCBI Taxonomy" id="153496"/>
    <lineage>
        <taxon>Bacteria</taxon>
        <taxon>Pseudomonadati</taxon>
        <taxon>Pseudomonadota</taxon>
        <taxon>Alphaproteobacteria</taxon>
        <taxon>Acetobacterales</taxon>
        <taxon>Acetobacteraceae</taxon>
        <taxon>Kozakia</taxon>
    </lineage>
</organism>